<keyword evidence="1" id="KW-0812">Transmembrane</keyword>
<organism evidence="2 3">
    <name type="scientific">Mycena metata</name>
    <dbReference type="NCBI Taxonomy" id="1033252"/>
    <lineage>
        <taxon>Eukaryota</taxon>
        <taxon>Fungi</taxon>
        <taxon>Dikarya</taxon>
        <taxon>Basidiomycota</taxon>
        <taxon>Agaricomycotina</taxon>
        <taxon>Agaricomycetes</taxon>
        <taxon>Agaricomycetidae</taxon>
        <taxon>Agaricales</taxon>
        <taxon>Marasmiineae</taxon>
        <taxon>Mycenaceae</taxon>
        <taxon>Mycena</taxon>
    </lineage>
</organism>
<keyword evidence="1" id="KW-0472">Membrane</keyword>
<evidence type="ECO:0000256" key="1">
    <source>
        <dbReference type="SAM" id="Phobius"/>
    </source>
</evidence>
<comment type="caution">
    <text evidence="2">The sequence shown here is derived from an EMBL/GenBank/DDBJ whole genome shotgun (WGS) entry which is preliminary data.</text>
</comment>
<name>A0AAD7K1I8_9AGAR</name>
<dbReference type="AlphaFoldDB" id="A0AAD7K1I8"/>
<sequence>MDEFDPHDRGYLELRHVHVPEVRYNGWRDRIVQQVKTLLVPTTSRAFRDKDEYFTRLFADQVDEYSQVRQRTKQLFLVSRSQRLSQLKALVEIFNLPTPPAQWTHEVHDAEQSLPQPLSRSYQVIEAVPPGDYSPSPEDIELLDEYCTTVKRTHILRLHLQDIDQDLEAYTRTINTQATAECTYFRGFRDWCQVMAQLTGGLSTALIAVSTLGAGLVYSTVFGATRGDIGAMCYCFPFFSCGFLLPVIMQLLLQWGASLQREIKFASQQIWTIIIAILMSISSLAVIASLTILNVTVFRLKTDTSGTMPDPPSTPVPGIIAFGITGSVFLLILVGMLLAAISLKVLTTLKGMRVIVAAMYGNEDKHVDALKVWLPV</sequence>
<keyword evidence="3" id="KW-1185">Reference proteome</keyword>
<evidence type="ECO:0000313" key="3">
    <source>
        <dbReference type="Proteomes" id="UP001215598"/>
    </source>
</evidence>
<dbReference type="EMBL" id="JARKIB010000009">
    <property type="protein sequence ID" value="KAJ7776350.1"/>
    <property type="molecule type" value="Genomic_DNA"/>
</dbReference>
<feature type="transmembrane region" description="Helical" evidence="1">
    <location>
        <begin position="270"/>
        <end position="298"/>
    </location>
</feature>
<gene>
    <name evidence="2" type="ORF">B0H16DRAFT_1005751</name>
</gene>
<dbReference type="Proteomes" id="UP001215598">
    <property type="component" value="Unassembled WGS sequence"/>
</dbReference>
<reference evidence="2" key="1">
    <citation type="submission" date="2023-03" db="EMBL/GenBank/DDBJ databases">
        <title>Massive genome expansion in bonnet fungi (Mycena s.s.) driven by repeated elements and novel gene families across ecological guilds.</title>
        <authorList>
            <consortium name="Lawrence Berkeley National Laboratory"/>
            <person name="Harder C.B."/>
            <person name="Miyauchi S."/>
            <person name="Viragh M."/>
            <person name="Kuo A."/>
            <person name="Thoen E."/>
            <person name="Andreopoulos B."/>
            <person name="Lu D."/>
            <person name="Skrede I."/>
            <person name="Drula E."/>
            <person name="Henrissat B."/>
            <person name="Morin E."/>
            <person name="Kohler A."/>
            <person name="Barry K."/>
            <person name="LaButti K."/>
            <person name="Morin E."/>
            <person name="Salamov A."/>
            <person name="Lipzen A."/>
            <person name="Mereny Z."/>
            <person name="Hegedus B."/>
            <person name="Baldrian P."/>
            <person name="Stursova M."/>
            <person name="Weitz H."/>
            <person name="Taylor A."/>
            <person name="Grigoriev I.V."/>
            <person name="Nagy L.G."/>
            <person name="Martin F."/>
            <person name="Kauserud H."/>
        </authorList>
    </citation>
    <scope>NUCLEOTIDE SEQUENCE</scope>
    <source>
        <strain evidence="2">CBHHK182m</strain>
    </source>
</reference>
<proteinExistence type="predicted"/>
<feature type="transmembrane region" description="Helical" evidence="1">
    <location>
        <begin position="229"/>
        <end position="249"/>
    </location>
</feature>
<feature type="transmembrane region" description="Helical" evidence="1">
    <location>
        <begin position="318"/>
        <end position="343"/>
    </location>
</feature>
<keyword evidence="1" id="KW-1133">Transmembrane helix</keyword>
<feature type="transmembrane region" description="Helical" evidence="1">
    <location>
        <begin position="194"/>
        <end position="217"/>
    </location>
</feature>
<accession>A0AAD7K1I8</accession>
<protein>
    <submittedName>
        <fullName evidence="2">Uncharacterized protein</fullName>
    </submittedName>
</protein>
<evidence type="ECO:0000313" key="2">
    <source>
        <dbReference type="EMBL" id="KAJ7776350.1"/>
    </source>
</evidence>